<keyword evidence="1" id="KW-0472">Membrane</keyword>
<keyword evidence="1" id="KW-1133">Transmembrane helix</keyword>
<evidence type="ECO:0000313" key="4">
    <source>
        <dbReference type="Proteomes" id="UP000002051"/>
    </source>
</evidence>
<sequence>METSKGVRVLHYSLGDYWVVYVWEIIYLGLIGWEKLIVFIAGAEKCTQNLDEFVEVIEEHIKHGSDGDVGLIDDERAQ</sequence>
<feature type="transmembrane region" description="Helical" evidence="1">
    <location>
        <begin position="20"/>
        <end position="41"/>
    </location>
</feature>
<reference evidence="3" key="3">
    <citation type="submission" date="2015-04" db="UniProtKB">
        <authorList>
            <consortium name="EnsemblPlants"/>
        </authorList>
    </citation>
    <scope>IDENTIFICATION</scope>
    <source>
        <strain evidence="3">cv. Jemalong A17</strain>
    </source>
</reference>
<dbReference type="Proteomes" id="UP000002051">
    <property type="component" value="Chromosome 4"/>
</dbReference>
<accession>A0A072UN32</accession>
<keyword evidence="1 2" id="KW-0812">Transmembrane</keyword>
<dbReference type="AlphaFoldDB" id="A0A072UN32"/>
<keyword evidence="4" id="KW-1185">Reference proteome</keyword>
<proteinExistence type="predicted"/>
<name>A0A072UN32_MEDTR</name>
<reference evidence="2 4" key="1">
    <citation type="journal article" date="2011" name="Nature">
        <title>The Medicago genome provides insight into the evolution of rhizobial symbioses.</title>
        <authorList>
            <person name="Young N.D."/>
            <person name="Debelle F."/>
            <person name="Oldroyd G.E."/>
            <person name="Geurts R."/>
            <person name="Cannon S.B."/>
            <person name="Udvardi M.K."/>
            <person name="Benedito V.A."/>
            <person name="Mayer K.F."/>
            <person name="Gouzy J."/>
            <person name="Schoof H."/>
            <person name="Van de Peer Y."/>
            <person name="Proost S."/>
            <person name="Cook D.R."/>
            <person name="Meyers B.C."/>
            <person name="Spannagl M."/>
            <person name="Cheung F."/>
            <person name="De Mita S."/>
            <person name="Krishnakumar V."/>
            <person name="Gundlach H."/>
            <person name="Zhou S."/>
            <person name="Mudge J."/>
            <person name="Bharti A.K."/>
            <person name="Murray J.D."/>
            <person name="Naoumkina M.A."/>
            <person name="Rosen B."/>
            <person name="Silverstein K.A."/>
            <person name="Tang H."/>
            <person name="Rombauts S."/>
            <person name="Zhao P.X."/>
            <person name="Zhou P."/>
            <person name="Barbe V."/>
            <person name="Bardou P."/>
            <person name="Bechner M."/>
            <person name="Bellec A."/>
            <person name="Berger A."/>
            <person name="Berges H."/>
            <person name="Bidwell S."/>
            <person name="Bisseling T."/>
            <person name="Choisne N."/>
            <person name="Couloux A."/>
            <person name="Denny R."/>
            <person name="Deshpande S."/>
            <person name="Dai X."/>
            <person name="Doyle J.J."/>
            <person name="Dudez A.M."/>
            <person name="Farmer A.D."/>
            <person name="Fouteau S."/>
            <person name="Franken C."/>
            <person name="Gibelin C."/>
            <person name="Gish J."/>
            <person name="Goldstein S."/>
            <person name="Gonzalez A.J."/>
            <person name="Green P.J."/>
            <person name="Hallab A."/>
            <person name="Hartog M."/>
            <person name="Hua A."/>
            <person name="Humphray S.J."/>
            <person name="Jeong D.H."/>
            <person name="Jing Y."/>
            <person name="Jocker A."/>
            <person name="Kenton S.M."/>
            <person name="Kim D.J."/>
            <person name="Klee K."/>
            <person name="Lai H."/>
            <person name="Lang C."/>
            <person name="Lin S."/>
            <person name="Macmil S.L."/>
            <person name="Magdelenat G."/>
            <person name="Matthews L."/>
            <person name="McCorrison J."/>
            <person name="Monaghan E.L."/>
            <person name="Mun J.H."/>
            <person name="Najar F.Z."/>
            <person name="Nicholson C."/>
            <person name="Noirot C."/>
            <person name="O'Bleness M."/>
            <person name="Paule C.R."/>
            <person name="Poulain J."/>
            <person name="Prion F."/>
            <person name="Qin B."/>
            <person name="Qu C."/>
            <person name="Retzel E.F."/>
            <person name="Riddle C."/>
            <person name="Sallet E."/>
            <person name="Samain S."/>
            <person name="Samson N."/>
            <person name="Sanders I."/>
            <person name="Saurat O."/>
            <person name="Scarpelli C."/>
            <person name="Schiex T."/>
            <person name="Segurens B."/>
            <person name="Severin A.J."/>
            <person name="Sherrier D.J."/>
            <person name="Shi R."/>
            <person name="Sims S."/>
            <person name="Singer S.R."/>
            <person name="Sinharoy S."/>
            <person name="Sterck L."/>
            <person name="Viollet A."/>
            <person name="Wang B.B."/>
            <person name="Wang K."/>
            <person name="Wang M."/>
            <person name="Wang X."/>
            <person name="Warfsmann J."/>
            <person name="Weissenbach J."/>
            <person name="White D.D."/>
            <person name="White J.D."/>
            <person name="Wiley G.B."/>
            <person name="Wincker P."/>
            <person name="Xing Y."/>
            <person name="Yang L."/>
            <person name="Yao Z."/>
            <person name="Ying F."/>
            <person name="Zhai J."/>
            <person name="Zhou L."/>
            <person name="Zuber A."/>
            <person name="Denarie J."/>
            <person name="Dixon R.A."/>
            <person name="May G.D."/>
            <person name="Schwartz D.C."/>
            <person name="Rogers J."/>
            <person name="Quetier F."/>
            <person name="Town C.D."/>
            <person name="Roe B.A."/>
        </authorList>
    </citation>
    <scope>NUCLEOTIDE SEQUENCE [LARGE SCALE GENOMIC DNA]</scope>
    <source>
        <strain evidence="2">A17</strain>
        <strain evidence="3 4">cv. Jemalong A17</strain>
    </source>
</reference>
<dbReference type="EMBL" id="CM001220">
    <property type="protein sequence ID" value="KEH31107.1"/>
    <property type="molecule type" value="Genomic_DNA"/>
</dbReference>
<evidence type="ECO:0000313" key="3">
    <source>
        <dbReference type="EnsemblPlants" id="KEH31107"/>
    </source>
</evidence>
<dbReference type="HOGENOM" id="CLU_2625699_0_0_1"/>
<protein>
    <submittedName>
        <fullName evidence="2">Transmembrane protein, putative</fullName>
    </submittedName>
</protein>
<evidence type="ECO:0000256" key="1">
    <source>
        <dbReference type="SAM" id="Phobius"/>
    </source>
</evidence>
<reference evidence="2 4" key="2">
    <citation type="journal article" date="2014" name="BMC Genomics">
        <title>An improved genome release (version Mt4.0) for the model legume Medicago truncatula.</title>
        <authorList>
            <person name="Tang H."/>
            <person name="Krishnakumar V."/>
            <person name="Bidwell S."/>
            <person name="Rosen B."/>
            <person name="Chan A."/>
            <person name="Zhou S."/>
            <person name="Gentzbittel L."/>
            <person name="Childs K.L."/>
            <person name="Yandell M."/>
            <person name="Gundlach H."/>
            <person name="Mayer K.F."/>
            <person name="Schwartz D.C."/>
            <person name="Town C.D."/>
        </authorList>
    </citation>
    <scope>GENOME REANNOTATION</scope>
    <source>
        <strain evidence="2">A17</strain>
        <strain evidence="3 4">cv. Jemalong A17</strain>
    </source>
</reference>
<gene>
    <name evidence="2" type="ordered locus">MTR_4g089050</name>
</gene>
<evidence type="ECO:0000313" key="2">
    <source>
        <dbReference type="EMBL" id="KEH31107.1"/>
    </source>
</evidence>
<dbReference type="EnsemblPlants" id="KEH31107">
    <property type="protein sequence ID" value="KEH31107"/>
    <property type="gene ID" value="MTR_4g089050"/>
</dbReference>
<organism evidence="2 4">
    <name type="scientific">Medicago truncatula</name>
    <name type="common">Barrel medic</name>
    <name type="synonym">Medicago tribuloides</name>
    <dbReference type="NCBI Taxonomy" id="3880"/>
    <lineage>
        <taxon>Eukaryota</taxon>
        <taxon>Viridiplantae</taxon>
        <taxon>Streptophyta</taxon>
        <taxon>Embryophyta</taxon>
        <taxon>Tracheophyta</taxon>
        <taxon>Spermatophyta</taxon>
        <taxon>Magnoliopsida</taxon>
        <taxon>eudicotyledons</taxon>
        <taxon>Gunneridae</taxon>
        <taxon>Pentapetalae</taxon>
        <taxon>rosids</taxon>
        <taxon>fabids</taxon>
        <taxon>Fabales</taxon>
        <taxon>Fabaceae</taxon>
        <taxon>Papilionoideae</taxon>
        <taxon>50 kb inversion clade</taxon>
        <taxon>NPAAA clade</taxon>
        <taxon>Hologalegina</taxon>
        <taxon>IRL clade</taxon>
        <taxon>Trifolieae</taxon>
        <taxon>Medicago</taxon>
    </lineage>
</organism>